<gene>
    <name evidence="2" type="ORF">H5V45_03635</name>
</gene>
<sequence>MSEPPHDEPVGSVADEAAKLFGALSDWAKDHGSDLGQGLSGLATHAVSAAQQVDEHVATGSAECTYCPICRTVHVVRQTSPEVRAHLASAAASLMQAAAGILATAVPDGAGGGRAGPAAGRGAVERIDLDDDGDTTGAWPGEDDA</sequence>
<keyword evidence="3" id="KW-1185">Reference proteome</keyword>
<organism evidence="2 3">
    <name type="scientific">Nocardioides luti</name>
    <dbReference type="NCBI Taxonomy" id="2761101"/>
    <lineage>
        <taxon>Bacteria</taxon>
        <taxon>Bacillati</taxon>
        <taxon>Actinomycetota</taxon>
        <taxon>Actinomycetes</taxon>
        <taxon>Propionibacteriales</taxon>
        <taxon>Nocardioidaceae</taxon>
        <taxon>Nocardioides</taxon>
    </lineage>
</organism>
<evidence type="ECO:0000256" key="1">
    <source>
        <dbReference type="SAM" id="MobiDB-lite"/>
    </source>
</evidence>
<name>A0A7X0RDN9_9ACTN</name>
<accession>A0A7X0RDN9</accession>
<dbReference type="AlphaFoldDB" id="A0A7X0RDN9"/>
<reference evidence="2 3" key="1">
    <citation type="submission" date="2020-08" db="EMBL/GenBank/DDBJ databases">
        <authorList>
            <person name="Seo M.-J."/>
        </authorList>
    </citation>
    <scope>NUCLEOTIDE SEQUENCE [LARGE SCALE GENOMIC DNA]</scope>
    <source>
        <strain evidence="2 3">KIGAM211</strain>
    </source>
</reference>
<evidence type="ECO:0000313" key="3">
    <source>
        <dbReference type="Proteomes" id="UP000523955"/>
    </source>
</evidence>
<evidence type="ECO:0000313" key="2">
    <source>
        <dbReference type="EMBL" id="MBB6626407.1"/>
    </source>
</evidence>
<dbReference type="EMBL" id="JACKXE010000001">
    <property type="protein sequence ID" value="MBB6626407.1"/>
    <property type="molecule type" value="Genomic_DNA"/>
</dbReference>
<dbReference type="Proteomes" id="UP000523955">
    <property type="component" value="Unassembled WGS sequence"/>
</dbReference>
<feature type="region of interest" description="Disordered" evidence="1">
    <location>
        <begin position="107"/>
        <end position="145"/>
    </location>
</feature>
<protein>
    <submittedName>
        <fullName evidence="2">Uncharacterized protein</fullName>
    </submittedName>
</protein>
<dbReference type="RefSeq" id="WP_185251688.1">
    <property type="nucleotide sequence ID" value="NZ_JACKXE010000001.1"/>
</dbReference>
<comment type="caution">
    <text evidence="2">The sequence shown here is derived from an EMBL/GenBank/DDBJ whole genome shotgun (WGS) entry which is preliminary data.</text>
</comment>
<proteinExistence type="predicted"/>